<keyword evidence="2" id="KW-1185">Reference proteome</keyword>
<dbReference type="RefSeq" id="WP_048570646.1">
    <property type="nucleotide sequence ID" value="NZ_LFVU01000026.1"/>
</dbReference>
<evidence type="ECO:0000313" key="2">
    <source>
        <dbReference type="Proteomes" id="UP000036756"/>
    </source>
</evidence>
<dbReference type="AlphaFoldDB" id="A0A0J8DCN3"/>
<dbReference type="EMBL" id="LFVU01000026">
    <property type="protein sequence ID" value="KMT22014.1"/>
    <property type="molecule type" value="Genomic_DNA"/>
</dbReference>
<comment type="caution">
    <text evidence="1">The sequence shown here is derived from an EMBL/GenBank/DDBJ whole genome shotgun (WGS) entry which is preliminary data.</text>
</comment>
<evidence type="ECO:0000313" key="1">
    <source>
        <dbReference type="EMBL" id="KMT22014.1"/>
    </source>
</evidence>
<accession>A0A0J8DCN3</accession>
<name>A0A0J8DCN3_CLOCY</name>
<proteinExistence type="predicted"/>
<dbReference type="PATRIC" id="fig|1121307.3.peg.1639"/>
<reference evidence="1 2" key="1">
    <citation type="submission" date="2015-06" db="EMBL/GenBank/DDBJ databases">
        <title>Draft genome sequence of the purine-degrading Clostridium cylindrosporum HC-1 (DSM 605).</title>
        <authorList>
            <person name="Poehlein A."/>
            <person name="Schiel-Bengelsdorf B."/>
            <person name="Bengelsdorf F."/>
            <person name="Daniel R."/>
            <person name="Duerre P."/>
        </authorList>
    </citation>
    <scope>NUCLEOTIDE SEQUENCE [LARGE SCALE GENOMIC DNA]</scope>
    <source>
        <strain evidence="1 2">DSM 605</strain>
    </source>
</reference>
<organism evidence="1 2">
    <name type="scientific">Clostridium cylindrosporum DSM 605</name>
    <dbReference type="NCBI Taxonomy" id="1121307"/>
    <lineage>
        <taxon>Bacteria</taxon>
        <taxon>Bacillati</taxon>
        <taxon>Bacillota</taxon>
        <taxon>Clostridia</taxon>
        <taxon>Eubacteriales</taxon>
        <taxon>Clostridiaceae</taxon>
        <taxon>Clostridium</taxon>
    </lineage>
</organism>
<dbReference type="STRING" id="1121307.CLCY_3c02850"/>
<dbReference type="OrthoDB" id="1683748at2"/>
<protein>
    <submittedName>
        <fullName evidence="1">Uncharacterized protein</fullName>
    </submittedName>
</protein>
<dbReference type="Proteomes" id="UP000036756">
    <property type="component" value="Unassembled WGS sequence"/>
</dbReference>
<gene>
    <name evidence="1" type="ORF">CLCY_3c02850</name>
</gene>
<sequence>MRRLTEAEVLSLSGLLKMENDGLTVAKAMQALIKDDDLKRQAEAGILATECRINGIQQFINENQVTFTKEVL</sequence>